<gene>
    <name evidence="1" type="ORF">QFC19_001089</name>
</gene>
<evidence type="ECO:0000313" key="1">
    <source>
        <dbReference type="EMBL" id="KAJ9111728.1"/>
    </source>
</evidence>
<dbReference type="Proteomes" id="UP001241377">
    <property type="component" value="Unassembled WGS sequence"/>
</dbReference>
<protein>
    <submittedName>
        <fullName evidence="1">Uncharacterized protein</fullName>
    </submittedName>
</protein>
<reference evidence="1" key="1">
    <citation type="submission" date="2023-04" db="EMBL/GenBank/DDBJ databases">
        <title>Draft Genome sequencing of Naganishia species isolated from polar environments using Oxford Nanopore Technology.</title>
        <authorList>
            <person name="Leo P."/>
            <person name="Venkateswaran K."/>
        </authorList>
    </citation>
    <scope>NUCLEOTIDE SEQUENCE</scope>
    <source>
        <strain evidence="1">MNA-CCFEE 5261</strain>
    </source>
</reference>
<sequence>MFWRYGFNTTSSLETLLSRVDLEDSPGDTYDDPAAAMDSETHSSAASASGSGAPPTVEELLDEQELLNELKVKNPKLIKVLSSKDSIRCLLSWSIYGIDELEAKAAEEWQNAELEADARARDADEGSHDSEMKSLENGDSSSPRTHHLAESRPTTHAVIPTDAEGEAKRQRFSQIATEVLCADVWEIQSKLVADLPGFLTPFWEAALGYGVVGDVVADDDDETDEQRNRRALVKQIYQARHTTRPSSSTLSDHGDDAAADDDDDDDDDDKRREILRNNFTRVTHTLLAHHGAAVFAFIQTTMPTDVLSRILARIESTAMQDLLLKLVCLEEQGVRGVIPWLARSGLIRQLYRRLSPHVSPTIHAVVYELVKAIVALSSPGQGAVVGGFNPNGGNGQEQNTQLGSEAQQQQVIVSPTDDANSQVYTQQVGGGPSQQQAGEASAGPGQRSNQLVRDMVRKENVDMLIRYMFDPVVASEDNITDATAAYTFDPYDNPLLPSHASINSSFCNIINVFIELIRKNNSDFAEPHLFHTMRNRLIGMKQRAVEARAEQAKTRDRGHEEGGDAAAQTQTQEEMDEIDRREMESVMAEMSERMGIVHLGSLMEALSDKVDRLQGMIENPTSLHWSRTPSVSRPLTQERFRIMELYAELLHCSNMSILNRHLGQGPVYSSGGCLQGGLEALEKLGTALEGEAENGKGEDHKDDDDDDGIEGQVQKAKELPVSVPGSATHSRPASDHGDIVDMDVHSLEQIKQGGGGGGGVPSSVSEEEESAAVHPDNDGPPAAPPPPSQADVARLRDVLVQHPRIGGLAAQAPSTAPDSEAVATASNVAVAASTAVPSVKDEATEEDHVEAVKQEDADALATGFADDEDLPVGDKLKQLLIRHHAMRSVVNLFFEYPLHNFLHNVVYDIIQQMLNGRVNAGLNRELIIDLFNEASLIRRILDANQPDMAKSGRYIRPGYMGHLLLIGEEVEKFLERCPPDLYLIIKDSFDRSEWDAYVNQMKQDKIRDSQPLGGTRPQDTLSPDDESDSSDDDVAELSGALAGQPLTRAMSSGEAFKSSFGYGNESGDHDATKGDQFSRYFMRETHSGSLAFSDDDSDDSSSESPRTAAKSGGNPRRLSEGFDDAFSPETRLNDMDDDDAWGEFTGASSGPSGSGEAADDPFGDSFEAPAAASASRNFFSHKTPFTSADFAEQAFRQQYADERNTWTGGNHEQTSSPIEVPEGVMGDDSFENAAQFLAANWSIPGGDVGENLPPTMASISQAIETPASRRRSSVGSASSGSTVSPSSSPDNRAMHPAAKIGRRNSRHRYISPPDASLINATSEDARLGPGVSSDTHLRPDGLLEREVNGIIVTAAQDDISLAATHHARKASR</sequence>
<organism evidence="1 2">
    <name type="scientific">Naganishia cerealis</name>
    <dbReference type="NCBI Taxonomy" id="610337"/>
    <lineage>
        <taxon>Eukaryota</taxon>
        <taxon>Fungi</taxon>
        <taxon>Dikarya</taxon>
        <taxon>Basidiomycota</taxon>
        <taxon>Agaricomycotina</taxon>
        <taxon>Tremellomycetes</taxon>
        <taxon>Filobasidiales</taxon>
        <taxon>Filobasidiaceae</taxon>
        <taxon>Naganishia</taxon>
    </lineage>
</organism>
<name>A0ACC2WJ02_9TREE</name>
<dbReference type="EMBL" id="JASBWR010000007">
    <property type="protein sequence ID" value="KAJ9111728.1"/>
    <property type="molecule type" value="Genomic_DNA"/>
</dbReference>
<proteinExistence type="predicted"/>
<evidence type="ECO:0000313" key="2">
    <source>
        <dbReference type="Proteomes" id="UP001241377"/>
    </source>
</evidence>
<accession>A0ACC2WJ02</accession>
<keyword evidence="2" id="KW-1185">Reference proteome</keyword>
<comment type="caution">
    <text evidence="1">The sequence shown here is derived from an EMBL/GenBank/DDBJ whole genome shotgun (WGS) entry which is preliminary data.</text>
</comment>